<dbReference type="Gene3D" id="1.10.10.10">
    <property type="entry name" value="Winged helix-like DNA-binding domain superfamily/Winged helix DNA-binding domain"/>
    <property type="match status" value="1"/>
</dbReference>
<dbReference type="InterPro" id="IPR036390">
    <property type="entry name" value="WH_DNA-bd_sf"/>
</dbReference>
<dbReference type="Pfam" id="PF13404">
    <property type="entry name" value="HTH_AsnC-type"/>
    <property type="match status" value="1"/>
</dbReference>
<proteinExistence type="predicted"/>
<dbReference type="GO" id="GO:0005829">
    <property type="term" value="C:cytosol"/>
    <property type="evidence" value="ECO:0007669"/>
    <property type="project" value="TreeGrafter"/>
</dbReference>
<organism evidence="5 6">
    <name type="scientific">Brevibacterium celere</name>
    <dbReference type="NCBI Taxonomy" id="225845"/>
    <lineage>
        <taxon>Bacteria</taxon>
        <taxon>Bacillati</taxon>
        <taxon>Actinomycetota</taxon>
        <taxon>Actinomycetes</taxon>
        <taxon>Micrococcales</taxon>
        <taxon>Brevibacteriaceae</taxon>
        <taxon>Brevibacterium</taxon>
    </lineage>
</organism>
<dbReference type="Proteomes" id="UP000253509">
    <property type="component" value="Unassembled WGS sequence"/>
</dbReference>
<dbReference type="PANTHER" id="PTHR30154">
    <property type="entry name" value="LEUCINE-RESPONSIVE REGULATORY PROTEIN"/>
    <property type="match status" value="1"/>
</dbReference>
<protein>
    <submittedName>
        <fullName evidence="5">AsnC family transcriptional regulator</fullName>
    </submittedName>
</protein>
<dbReference type="GO" id="GO:0043200">
    <property type="term" value="P:response to amino acid"/>
    <property type="evidence" value="ECO:0007669"/>
    <property type="project" value="TreeGrafter"/>
</dbReference>
<dbReference type="Gene3D" id="3.30.70.920">
    <property type="match status" value="1"/>
</dbReference>
<evidence type="ECO:0000256" key="3">
    <source>
        <dbReference type="ARBA" id="ARBA00023163"/>
    </source>
</evidence>
<dbReference type="SUPFAM" id="SSF54909">
    <property type="entry name" value="Dimeric alpha+beta barrel"/>
    <property type="match status" value="1"/>
</dbReference>
<keyword evidence="6" id="KW-1185">Reference proteome</keyword>
<name>A0A366IIN8_9MICO</name>
<evidence type="ECO:0000313" key="5">
    <source>
        <dbReference type="EMBL" id="RBP71190.1"/>
    </source>
</evidence>
<feature type="domain" description="HTH asnC-type" evidence="4">
    <location>
        <begin position="6"/>
        <end position="80"/>
    </location>
</feature>
<dbReference type="AlphaFoldDB" id="A0A366IIN8"/>
<evidence type="ECO:0000259" key="4">
    <source>
        <dbReference type="PROSITE" id="PS50956"/>
    </source>
</evidence>
<dbReference type="PRINTS" id="PR00033">
    <property type="entry name" value="HTHASNC"/>
</dbReference>
<dbReference type="InterPro" id="IPR019888">
    <property type="entry name" value="Tscrpt_reg_AsnC-like"/>
</dbReference>
<gene>
    <name evidence="5" type="ORF">DFO65_10633</name>
</gene>
<evidence type="ECO:0000256" key="2">
    <source>
        <dbReference type="ARBA" id="ARBA00023125"/>
    </source>
</evidence>
<dbReference type="SMART" id="SM00344">
    <property type="entry name" value="HTH_ASNC"/>
    <property type="match status" value="1"/>
</dbReference>
<keyword evidence="3" id="KW-0804">Transcription</keyword>
<reference evidence="5 6" key="1">
    <citation type="submission" date="2018-06" db="EMBL/GenBank/DDBJ databases">
        <title>Freshwater and sediment microbial communities from various areas in North America, analyzing microbe dynamics in response to fracking.</title>
        <authorList>
            <person name="Lamendella R."/>
        </authorList>
    </citation>
    <scope>NUCLEOTIDE SEQUENCE [LARGE SCALE GENOMIC DNA]</scope>
    <source>
        <strain evidence="5 6">3b_TX</strain>
    </source>
</reference>
<evidence type="ECO:0000313" key="6">
    <source>
        <dbReference type="Proteomes" id="UP000253509"/>
    </source>
</evidence>
<keyword evidence="2" id="KW-0238">DNA-binding</keyword>
<dbReference type="InterPro" id="IPR036388">
    <property type="entry name" value="WH-like_DNA-bd_sf"/>
</dbReference>
<comment type="caution">
    <text evidence="5">The sequence shown here is derived from an EMBL/GenBank/DDBJ whole genome shotgun (WGS) entry which is preliminary data.</text>
</comment>
<dbReference type="PANTHER" id="PTHR30154:SF34">
    <property type="entry name" value="TRANSCRIPTIONAL REGULATOR AZLB"/>
    <property type="match status" value="1"/>
</dbReference>
<dbReference type="EMBL" id="QNSB01000006">
    <property type="protein sequence ID" value="RBP71190.1"/>
    <property type="molecule type" value="Genomic_DNA"/>
</dbReference>
<keyword evidence="1" id="KW-0805">Transcription regulation</keyword>
<dbReference type="InterPro" id="IPR011008">
    <property type="entry name" value="Dimeric_a/b-barrel"/>
</dbReference>
<accession>A0A366IIN8</accession>
<dbReference type="Pfam" id="PF01037">
    <property type="entry name" value="AsnC_trans_reg"/>
    <property type="match status" value="1"/>
</dbReference>
<dbReference type="InterPro" id="IPR019887">
    <property type="entry name" value="Tscrpt_reg_AsnC/Lrp_C"/>
</dbReference>
<dbReference type="PROSITE" id="PS50956">
    <property type="entry name" value="HTH_ASNC_2"/>
    <property type="match status" value="1"/>
</dbReference>
<evidence type="ECO:0000256" key="1">
    <source>
        <dbReference type="ARBA" id="ARBA00023015"/>
    </source>
</evidence>
<dbReference type="SUPFAM" id="SSF46785">
    <property type="entry name" value="Winged helix' DNA-binding domain"/>
    <property type="match status" value="1"/>
</dbReference>
<dbReference type="RefSeq" id="WP_113904294.1">
    <property type="nucleotide sequence ID" value="NZ_QNSB01000006.1"/>
</dbReference>
<dbReference type="GO" id="GO:0043565">
    <property type="term" value="F:sequence-specific DNA binding"/>
    <property type="evidence" value="ECO:0007669"/>
    <property type="project" value="InterPro"/>
</dbReference>
<sequence>MAAETMDDLDRAIITELEEDGRRAFREIARNVDTSEATVRARVKRLQSIGALQIVAFADPAGLEKRQMSLIFVDIAMGSHNEVVARLVDLPEVSYVSTVTGRADLCVEVATRDNDHLREFLVTTLGSIDGIVRTECTSILKVHKLRYGSH</sequence>
<dbReference type="InterPro" id="IPR000485">
    <property type="entry name" value="AsnC-type_HTH_dom"/>
</dbReference>